<feature type="non-terminal residue" evidence="1">
    <location>
        <position position="1"/>
    </location>
</feature>
<gene>
    <name evidence="1" type="ORF">GWO12_16485</name>
</gene>
<reference evidence="1 2" key="1">
    <citation type="submission" date="2020-01" db="EMBL/GenBank/DDBJ databases">
        <title>Genomes assembled from Gulf of Kutch pelagic sediment metagenomes.</title>
        <authorList>
            <person name="Chandrashekar M."/>
            <person name="Mahajan M.S."/>
            <person name="Dave K.J."/>
            <person name="Vatsa P."/>
            <person name="Nathani N.M."/>
        </authorList>
    </citation>
    <scope>NUCLEOTIDE SEQUENCE [LARGE SCALE GENOMIC DNA]</scope>
    <source>
        <strain evidence="1">KS3-K002</strain>
    </source>
</reference>
<dbReference type="Gene3D" id="1.25.40.10">
    <property type="entry name" value="Tetratricopeptide repeat domain"/>
    <property type="match status" value="1"/>
</dbReference>
<dbReference type="Proteomes" id="UP000702544">
    <property type="component" value="Unassembled WGS sequence"/>
</dbReference>
<sequence>LEHFFRREFEEAARHFHHAAELDTTYVQPLVWEATADIFLSEWGDAARAAGAAERHRERLLPSERAWLDYTQGILNGDFAAASQAVRRANTIAPTPLWTYMQGVLAVFTNQPGQVPELWERLDPEGEIFTGWWQYWEWPTEAYHLLGQHRRELETARRARRQYPEFLTTLSFETIALAALGRVEEVNARIDECLALPPQQRRRPAFLMLRASEELRAHGHPESADEVVQRAIRWYRTLGPEEAELEINRFDYARALYMAGDYDEAEAIFESLSGDWARTVGYKVSTPHHVSVVGAVGVVAAARGDREEAMRISQQLEDLERHPISRRPVPAWQAAIAAQLGEKERAVNLLGQALSHGLLHGPQIHSDFDFAPLQDYPPFRTLVRPKG</sequence>
<dbReference type="AlphaFoldDB" id="A0AAE4ZBH0"/>
<name>A0AAE4ZBH0_9BACT</name>
<evidence type="ECO:0000313" key="2">
    <source>
        <dbReference type="Proteomes" id="UP000702544"/>
    </source>
</evidence>
<organism evidence="1 2">
    <name type="scientific">Candidatus Kutchimonas denitrificans</name>
    <dbReference type="NCBI Taxonomy" id="3056748"/>
    <lineage>
        <taxon>Bacteria</taxon>
        <taxon>Pseudomonadati</taxon>
        <taxon>Gemmatimonadota</taxon>
        <taxon>Gemmatimonadia</taxon>
        <taxon>Candidatus Palauibacterales</taxon>
        <taxon>Candidatus Palauibacteraceae</taxon>
        <taxon>Candidatus Kutchimonas</taxon>
    </lineage>
</organism>
<comment type="caution">
    <text evidence="1">The sequence shown here is derived from an EMBL/GenBank/DDBJ whole genome shotgun (WGS) entry which is preliminary data.</text>
</comment>
<dbReference type="EMBL" id="JAACAK010000141">
    <property type="protein sequence ID" value="NIR76678.1"/>
    <property type="molecule type" value="Genomic_DNA"/>
</dbReference>
<dbReference type="SUPFAM" id="SSF48452">
    <property type="entry name" value="TPR-like"/>
    <property type="match status" value="1"/>
</dbReference>
<dbReference type="InterPro" id="IPR011990">
    <property type="entry name" value="TPR-like_helical_dom_sf"/>
</dbReference>
<evidence type="ECO:0000313" key="1">
    <source>
        <dbReference type="EMBL" id="NIR76678.1"/>
    </source>
</evidence>
<proteinExistence type="predicted"/>
<accession>A0AAE4ZBH0</accession>
<evidence type="ECO:0008006" key="3">
    <source>
        <dbReference type="Google" id="ProtNLM"/>
    </source>
</evidence>
<protein>
    <recommendedName>
        <fullName evidence="3">Tetratricopeptide repeat protein</fullName>
    </recommendedName>
</protein>